<gene>
    <name evidence="1" type="ORF">EVAR_94161_1</name>
</gene>
<evidence type="ECO:0000313" key="1">
    <source>
        <dbReference type="EMBL" id="GBP22121.1"/>
    </source>
</evidence>
<reference evidence="1 2" key="1">
    <citation type="journal article" date="2019" name="Commun. Biol.">
        <title>The bagworm genome reveals a unique fibroin gene that provides high tensile strength.</title>
        <authorList>
            <person name="Kono N."/>
            <person name="Nakamura H."/>
            <person name="Ohtoshi R."/>
            <person name="Tomita M."/>
            <person name="Numata K."/>
            <person name="Arakawa K."/>
        </authorList>
    </citation>
    <scope>NUCLEOTIDE SEQUENCE [LARGE SCALE GENOMIC DNA]</scope>
</reference>
<evidence type="ECO:0000313" key="2">
    <source>
        <dbReference type="Proteomes" id="UP000299102"/>
    </source>
</evidence>
<dbReference type="AlphaFoldDB" id="A0A4C1U722"/>
<protein>
    <submittedName>
        <fullName evidence="1">Uncharacterized protein</fullName>
    </submittedName>
</protein>
<organism evidence="1 2">
    <name type="scientific">Eumeta variegata</name>
    <name type="common">Bagworm moth</name>
    <name type="synonym">Eumeta japonica</name>
    <dbReference type="NCBI Taxonomy" id="151549"/>
    <lineage>
        <taxon>Eukaryota</taxon>
        <taxon>Metazoa</taxon>
        <taxon>Ecdysozoa</taxon>
        <taxon>Arthropoda</taxon>
        <taxon>Hexapoda</taxon>
        <taxon>Insecta</taxon>
        <taxon>Pterygota</taxon>
        <taxon>Neoptera</taxon>
        <taxon>Endopterygota</taxon>
        <taxon>Lepidoptera</taxon>
        <taxon>Glossata</taxon>
        <taxon>Ditrysia</taxon>
        <taxon>Tineoidea</taxon>
        <taxon>Psychidae</taxon>
        <taxon>Oiketicinae</taxon>
        <taxon>Eumeta</taxon>
    </lineage>
</organism>
<keyword evidence="2" id="KW-1185">Reference proteome</keyword>
<dbReference type="EMBL" id="BGZK01000136">
    <property type="protein sequence ID" value="GBP22121.1"/>
    <property type="molecule type" value="Genomic_DNA"/>
</dbReference>
<sequence length="89" mass="9969">MNTNQQRYDLDAYIETVITLLKNRSLKRSGNSRPFHSRSPVLKLAEPATGFQISTRRSLTTFLRNIDWGRNVKKRSCAAGAHAGTSPPP</sequence>
<comment type="caution">
    <text evidence="1">The sequence shown here is derived from an EMBL/GenBank/DDBJ whole genome shotgun (WGS) entry which is preliminary data.</text>
</comment>
<dbReference type="Proteomes" id="UP000299102">
    <property type="component" value="Unassembled WGS sequence"/>
</dbReference>
<name>A0A4C1U722_EUMVA</name>
<proteinExistence type="predicted"/>
<accession>A0A4C1U722</accession>